<feature type="non-terminal residue" evidence="1">
    <location>
        <position position="1"/>
    </location>
</feature>
<organism evidence="1 2">
    <name type="scientific">Symbiodinium necroappetens</name>
    <dbReference type="NCBI Taxonomy" id="1628268"/>
    <lineage>
        <taxon>Eukaryota</taxon>
        <taxon>Sar</taxon>
        <taxon>Alveolata</taxon>
        <taxon>Dinophyceae</taxon>
        <taxon>Suessiales</taxon>
        <taxon>Symbiodiniaceae</taxon>
        <taxon>Symbiodinium</taxon>
    </lineage>
</organism>
<evidence type="ECO:0000313" key="2">
    <source>
        <dbReference type="Proteomes" id="UP000601435"/>
    </source>
</evidence>
<dbReference type="Proteomes" id="UP000601435">
    <property type="component" value="Unassembled WGS sequence"/>
</dbReference>
<dbReference type="OrthoDB" id="434951at2759"/>
<dbReference type="AlphaFoldDB" id="A0A812ZG19"/>
<comment type="caution">
    <text evidence="1">The sequence shown here is derived from an EMBL/GenBank/DDBJ whole genome shotgun (WGS) entry which is preliminary data.</text>
</comment>
<dbReference type="EMBL" id="CAJNJA010047823">
    <property type="protein sequence ID" value="CAE7826790.1"/>
    <property type="molecule type" value="Genomic_DNA"/>
</dbReference>
<keyword evidence="2" id="KW-1185">Reference proteome</keyword>
<name>A0A812ZG19_9DINO</name>
<feature type="non-terminal residue" evidence="1">
    <location>
        <position position="125"/>
    </location>
</feature>
<sequence>AVADAHAMTHLKTLDALRRRADAEGETLLLFHFLAWLRSLLHCKVEKARKEKAMTSAFGQLMLDDEMMRSRCFSEWRQAVHDSHREAVKAAMEREAEDRMREAQEQKLQVMRQAFRSSDEAGLAV</sequence>
<evidence type="ECO:0000313" key="1">
    <source>
        <dbReference type="EMBL" id="CAE7826790.1"/>
    </source>
</evidence>
<gene>
    <name evidence="1" type="ORF">SNEC2469_LOCUS24667</name>
</gene>
<reference evidence="1" key="1">
    <citation type="submission" date="2021-02" db="EMBL/GenBank/DDBJ databases">
        <authorList>
            <person name="Dougan E. K."/>
            <person name="Rhodes N."/>
            <person name="Thang M."/>
            <person name="Chan C."/>
        </authorList>
    </citation>
    <scope>NUCLEOTIDE SEQUENCE</scope>
</reference>
<proteinExistence type="predicted"/>
<accession>A0A812ZG19</accession>
<protein>
    <submittedName>
        <fullName evidence="1">Uncharacterized protein</fullName>
    </submittedName>
</protein>